<evidence type="ECO:0000313" key="2">
    <source>
        <dbReference type="EMBL" id="CBH15668.1"/>
    </source>
</evidence>
<accession>D0A324</accession>
<reference evidence="3" key="1">
    <citation type="journal article" date="2010" name="PLoS Negl. Trop. Dis.">
        <title>The genome sequence of Trypanosoma brucei gambiense, causative agent of chronic human african trypanosomiasis.</title>
        <authorList>
            <person name="Jackson A.P."/>
            <person name="Sanders M."/>
            <person name="Berry A."/>
            <person name="McQuillan J."/>
            <person name="Aslett M.A."/>
            <person name="Quail M.A."/>
            <person name="Chukualim B."/>
            <person name="Capewell P."/>
            <person name="MacLeod A."/>
            <person name="Melville S.E."/>
            <person name="Gibson W."/>
            <person name="Barry J.D."/>
            <person name="Berriman M."/>
            <person name="Hertz-Fowler C."/>
        </authorList>
    </citation>
    <scope>NUCLEOTIDE SEQUENCE [LARGE SCALE GENOMIC DNA]</scope>
    <source>
        <strain evidence="3">MHOM/CI/86/DAL972</strain>
    </source>
</reference>
<name>D0A324_TRYB9</name>
<organism evidence="2 3">
    <name type="scientific">Trypanosoma brucei gambiense (strain MHOM/CI/86/DAL972)</name>
    <dbReference type="NCBI Taxonomy" id="679716"/>
    <lineage>
        <taxon>Eukaryota</taxon>
        <taxon>Discoba</taxon>
        <taxon>Euglenozoa</taxon>
        <taxon>Kinetoplastea</taxon>
        <taxon>Metakinetoplastina</taxon>
        <taxon>Trypanosomatida</taxon>
        <taxon>Trypanosomatidae</taxon>
        <taxon>Trypanosoma</taxon>
    </lineage>
</organism>
<dbReference type="EMBL" id="FN554973">
    <property type="protein sequence ID" value="CBH15668.1"/>
    <property type="molecule type" value="Genomic_DNA"/>
</dbReference>
<dbReference type="GeneID" id="23865864"/>
<evidence type="ECO:0000256" key="1">
    <source>
        <dbReference type="SAM" id="MobiDB-lite"/>
    </source>
</evidence>
<dbReference type="KEGG" id="tbg:TbgDal_X7570"/>
<dbReference type="RefSeq" id="XP_011777932.1">
    <property type="nucleotide sequence ID" value="XM_011779630.1"/>
</dbReference>
<feature type="region of interest" description="Disordered" evidence="1">
    <location>
        <begin position="39"/>
        <end position="58"/>
    </location>
</feature>
<evidence type="ECO:0000313" key="3">
    <source>
        <dbReference type="Proteomes" id="UP000002316"/>
    </source>
</evidence>
<gene>
    <name evidence="2" type="ORF">TbgDal_X7570</name>
</gene>
<proteinExistence type="predicted"/>
<sequence>MSEQGSWNSTSTQPIKKKKKFKVIVEVGNIITAKTSHVNGAMTGEGGKEKKEKKRSLNQFTSSYSKEQTPACSQHINIYIYIYNICCHRRDERNNGHANEMRLVLPPAHSSRYSLLFFSQLTLSSTRMRSVLLKRGTQLRGKKIVTIIRMAIIVATEKITKKK</sequence>
<dbReference type="AlphaFoldDB" id="D0A324"/>
<dbReference type="Proteomes" id="UP000002316">
    <property type="component" value="Chromosome 10"/>
</dbReference>
<protein>
    <submittedName>
        <fullName evidence="2">Uncharacterized protein</fullName>
    </submittedName>
</protein>